<name>A0A1G6PHK0_9BURK</name>
<accession>A0A1G6PHK0</accession>
<dbReference type="AlphaFoldDB" id="A0A1G6PHK0"/>
<dbReference type="Proteomes" id="UP000198781">
    <property type="component" value="Unassembled WGS sequence"/>
</dbReference>
<organism evidence="1 2">
    <name type="scientific">Paracidovorax valerianellae</name>
    <dbReference type="NCBI Taxonomy" id="187868"/>
    <lineage>
        <taxon>Bacteria</taxon>
        <taxon>Pseudomonadati</taxon>
        <taxon>Pseudomonadota</taxon>
        <taxon>Betaproteobacteria</taxon>
        <taxon>Burkholderiales</taxon>
        <taxon>Comamonadaceae</taxon>
        <taxon>Paracidovorax</taxon>
    </lineage>
</organism>
<evidence type="ECO:0000313" key="2">
    <source>
        <dbReference type="Proteomes" id="UP000198781"/>
    </source>
</evidence>
<protein>
    <submittedName>
        <fullName evidence="1">Uncharacterized protein</fullName>
    </submittedName>
</protein>
<keyword evidence="2" id="KW-1185">Reference proteome</keyword>
<evidence type="ECO:0000313" key="1">
    <source>
        <dbReference type="EMBL" id="SDC78976.1"/>
    </source>
</evidence>
<gene>
    <name evidence="1" type="ORF">SAMN05192589_103229</name>
</gene>
<dbReference type="RefSeq" id="WP_092741482.1">
    <property type="nucleotide sequence ID" value="NZ_FMZC01000003.1"/>
</dbReference>
<reference evidence="1 2" key="1">
    <citation type="submission" date="2016-10" db="EMBL/GenBank/DDBJ databases">
        <authorList>
            <person name="de Groot N.N."/>
        </authorList>
    </citation>
    <scope>NUCLEOTIDE SEQUENCE [LARGE SCALE GENOMIC DNA]</scope>
    <source>
        <strain evidence="1 2">DSM 16619</strain>
    </source>
</reference>
<sequence>MDTVKFLRIPLSMIDYVGDLDAFQGLTAEQLASLPDEYTPDETAGIVASLRFAAEHPEFDFAALLPGISASNGQIHVFLVKIYRSFQEAGLAPA</sequence>
<dbReference type="EMBL" id="FMZC01000003">
    <property type="protein sequence ID" value="SDC78976.1"/>
    <property type="molecule type" value="Genomic_DNA"/>
</dbReference>
<proteinExistence type="predicted"/>
<dbReference type="STRING" id="187868.SAMN05192589_103229"/>